<name>A0ABT9KXQ1_9ACTN</name>
<comment type="caution">
    <text evidence="2">The sequence shown here is derived from an EMBL/GenBank/DDBJ whole genome shotgun (WGS) entry which is preliminary data.</text>
</comment>
<gene>
    <name evidence="2" type="ORF">JOF35_005182</name>
</gene>
<feature type="chain" id="PRO_5045370326" description="Peptidase inhibitor family I36 protein" evidence="1">
    <location>
        <begin position="28"/>
        <end position="118"/>
    </location>
</feature>
<dbReference type="Proteomes" id="UP001234880">
    <property type="component" value="Unassembled WGS sequence"/>
</dbReference>
<reference evidence="2 3" key="1">
    <citation type="submission" date="2023-07" db="EMBL/GenBank/DDBJ databases">
        <title>Sequencing the genomes of 1000 actinobacteria strains.</title>
        <authorList>
            <person name="Klenk H.-P."/>
        </authorList>
    </citation>
    <scope>NUCLEOTIDE SEQUENCE [LARGE SCALE GENOMIC DNA]</scope>
    <source>
        <strain evidence="2 3">DSM 41600</strain>
    </source>
</reference>
<evidence type="ECO:0000313" key="3">
    <source>
        <dbReference type="Proteomes" id="UP001234880"/>
    </source>
</evidence>
<evidence type="ECO:0000256" key="1">
    <source>
        <dbReference type="SAM" id="SignalP"/>
    </source>
</evidence>
<proteinExistence type="predicted"/>
<sequence>MKRLRAGVTTLAVAGALLTGTTVAASAAGRETTATCEYPYVCFIKNGNIIGHFQDVTSGWQPLPSKPTAPITVVNTRHDDVAYIRWVGGTTACLVPQSTFTVTGGQLDAVRISSSATC</sequence>
<accession>A0ABT9KXQ1</accession>
<dbReference type="RefSeq" id="WP_307111255.1">
    <property type="nucleotide sequence ID" value="NZ_JAURUE010000001.1"/>
</dbReference>
<feature type="signal peptide" evidence="1">
    <location>
        <begin position="1"/>
        <end position="27"/>
    </location>
</feature>
<evidence type="ECO:0000313" key="2">
    <source>
        <dbReference type="EMBL" id="MDP9612905.1"/>
    </source>
</evidence>
<dbReference type="EMBL" id="JAURUE010000001">
    <property type="protein sequence ID" value="MDP9612905.1"/>
    <property type="molecule type" value="Genomic_DNA"/>
</dbReference>
<organism evidence="2 3">
    <name type="scientific">Streptomyces demainii</name>
    <dbReference type="NCBI Taxonomy" id="588122"/>
    <lineage>
        <taxon>Bacteria</taxon>
        <taxon>Bacillati</taxon>
        <taxon>Actinomycetota</taxon>
        <taxon>Actinomycetes</taxon>
        <taxon>Kitasatosporales</taxon>
        <taxon>Streptomycetaceae</taxon>
        <taxon>Streptomyces</taxon>
    </lineage>
</organism>
<protein>
    <recommendedName>
        <fullName evidence="4">Peptidase inhibitor family I36 protein</fullName>
    </recommendedName>
</protein>
<keyword evidence="3" id="KW-1185">Reference proteome</keyword>
<keyword evidence="1" id="KW-0732">Signal</keyword>
<evidence type="ECO:0008006" key="4">
    <source>
        <dbReference type="Google" id="ProtNLM"/>
    </source>
</evidence>